<evidence type="ECO:0008006" key="3">
    <source>
        <dbReference type="Google" id="ProtNLM"/>
    </source>
</evidence>
<proteinExistence type="predicted"/>
<protein>
    <recommendedName>
        <fullName evidence="3">Outer membrane protein beta-barrel domain-containing protein</fullName>
    </recommendedName>
</protein>
<name>A0A4Z0PTI7_9BACT</name>
<dbReference type="Proteomes" id="UP000297739">
    <property type="component" value="Unassembled WGS sequence"/>
</dbReference>
<sequence>MKIPLFTLLLCAGIPGQGPECQAQPSTPSYTPRFSIGVQTAQNRYVVFYPTTVSTRSIKPWMVTAGVQFTPRFLLQVGYGYSHEETVEDPSGTGTTLTGQQTSGVYRYASRAWAVPLLTRYTLTRRPLSRVQFDLLSGATLAAARFSGYSDSRIDGQIISSTSYGGRATPQLYATAGVGARVWFGKHWHLVWDITLNRNLHASSRYTNLETTGNRWGLTRSANLGVQYRFGWPKKVQAAARPAPQTPAQ</sequence>
<dbReference type="RefSeq" id="WP_135496200.1">
    <property type="nucleotide sequence ID" value="NZ_SRLD01000003.1"/>
</dbReference>
<evidence type="ECO:0000313" key="2">
    <source>
        <dbReference type="Proteomes" id="UP000297739"/>
    </source>
</evidence>
<accession>A0A4Z0PTI7</accession>
<dbReference type="OrthoDB" id="886433at2"/>
<dbReference type="AlphaFoldDB" id="A0A4Z0PTI7"/>
<reference evidence="1 2" key="1">
    <citation type="submission" date="2019-04" db="EMBL/GenBank/DDBJ databases">
        <authorList>
            <person name="Feng G."/>
            <person name="Zhang J."/>
            <person name="Zhu H."/>
        </authorList>
    </citation>
    <scope>NUCLEOTIDE SEQUENCE [LARGE SCALE GENOMIC DNA]</scope>
    <source>
        <strain evidence="1 2">JCM 17223</strain>
    </source>
</reference>
<dbReference type="EMBL" id="SRLD01000003">
    <property type="protein sequence ID" value="TGE19712.1"/>
    <property type="molecule type" value="Genomic_DNA"/>
</dbReference>
<organism evidence="1 2">
    <name type="scientific">Hymenobacter elongatus</name>
    <dbReference type="NCBI Taxonomy" id="877208"/>
    <lineage>
        <taxon>Bacteria</taxon>
        <taxon>Pseudomonadati</taxon>
        <taxon>Bacteroidota</taxon>
        <taxon>Cytophagia</taxon>
        <taxon>Cytophagales</taxon>
        <taxon>Hymenobacteraceae</taxon>
        <taxon>Hymenobacter</taxon>
    </lineage>
</organism>
<dbReference type="Gene3D" id="2.40.160.20">
    <property type="match status" value="1"/>
</dbReference>
<evidence type="ECO:0000313" key="1">
    <source>
        <dbReference type="EMBL" id="TGE19712.1"/>
    </source>
</evidence>
<comment type="caution">
    <text evidence="1">The sequence shown here is derived from an EMBL/GenBank/DDBJ whole genome shotgun (WGS) entry which is preliminary data.</text>
</comment>
<gene>
    <name evidence="1" type="ORF">E5J99_02830</name>
</gene>
<keyword evidence="2" id="KW-1185">Reference proteome</keyword>